<reference evidence="1" key="2">
    <citation type="journal article" date="2021" name="PeerJ">
        <title>Extensive microbial diversity within the chicken gut microbiome revealed by metagenomics and culture.</title>
        <authorList>
            <person name="Gilroy R."/>
            <person name="Ravi A."/>
            <person name="Getino M."/>
            <person name="Pursley I."/>
            <person name="Horton D.L."/>
            <person name="Alikhan N.F."/>
            <person name="Baker D."/>
            <person name="Gharbi K."/>
            <person name="Hall N."/>
            <person name="Watson M."/>
            <person name="Adriaenssens E.M."/>
            <person name="Foster-Nyarko E."/>
            <person name="Jarju S."/>
            <person name="Secka A."/>
            <person name="Antonio M."/>
            <person name="Oren A."/>
            <person name="Chaudhuri R.R."/>
            <person name="La Ragione R."/>
            <person name="Hildebrand F."/>
            <person name="Pallen M.J."/>
        </authorList>
    </citation>
    <scope>NUCLEOTIDE SEQUENCE</scope>
    <source>
        <strain evidence="1">10406</strain>
    </source>
</reference>
<proteinExistence type="predicted"/>
<organism evidence="1 2">
    <name type="scientific">Candidatus Limadaptatus stercoripullorum</name>
    <dbReference type="NCBI Taxonomy" id="2840846"/>
    <lineage>
        <taxon>Bacteria</taxon>
        <taxon>Bacillati</taxon>
        <taxon>Bacillota</taxon>
        <taxon>Clostridia</taxon>
        <taxon>Eubacteriales</taxon>
        <taxon>Candidatus Limadaptatus</taxon>
    </lineage>
</organism>
<gene>
    <name evidence="1" type="ORF">IAC73_03220</name>
</gene>
<reference evidence="1" key="1">
    <citation type="submission" date="2020-10" db="EMBL/GenBank/DDBJ databases">
        <authorList>
            <person name="Gilroy R."/>
        </authorList>
    </citation>
    <scope>NUCLEOTIDE SEQUENCE</scope>
    <source>
        <strain evidence="1">10406</strain>
    </source>
</reference>
<dbReference type="AlphaFoldDB" id="A0A9D1SVN9"/>
<evidence type="ECO:0000313" key="2">
    <source>
        <dbReference type="Proteomes" id="UP000886857"/>
    </source>
</evidence>
<accession>A0A9D1SVN9</accession>
<name>A0A9D1SVN9_9FIRM</name>
<sequence>MEAAVAIAVFAVSAAMLAMILFTATQMVQYSLAYDSDREALMEFIASGSETGSDRITVEVIKEGEPGTEQFTLDLSKGKVKVDGEYIIYTLNDTGRRYSIFVAGGA</sequence>
<evidence type="ECO:0000313" key="1">
    <source>
        <dbReference type="EMBL" id="HIU98837.1"/>
    </source>
</evidence>
<comment type="caution">
    <text evidence="1">The sequence shown here is derived from an EMBL/GenBank/DDBJ whole genome shotgun (WGS) entry which is preliminary data.</text>
</comment>
<dbReference type="EMBL" id="DVOE01000048">
    <property type="protein sequence ID" value="HIU98837.1"/>
    <property type="molecule type" value="Genomic_DNA"/>
</dbReference>
<dbReference type="Proteomes" id="UP000886857">
    <property type="component" value="Unassembled WGS sequence"/>
</dbReference>
<protein>
    <submittedName>
        <fullName evidence="1">Uncharacterized protein</fullName>
    </submittedName>
</protein>